<dbReference type="AlphaFoldDB" id="A0A2K3K854"/>
<name>A0A2K3K854_TRIPR</name>
<protein>
    <submittedName>
        <fullName evidence="1">6-hydroxynicotinate 3-monooxygenase-like protein</fullName>
    </submittedName>
</protein>
<organism evidence="1 2">
    <name type="scientific">Trifolium pratense</name>
    <name type="common">Red clover</name>
    <dbReference type="NCBI Taxonomy" id="57577"/>
    <lineage>
        <taxon>Eukaryota</taxon>
        <taxon>Viridiplantae</taxon>
        <taxon>Streptophyta</taxon>
        <taxon>Embryophyta</taxon>
        <taxon>Tracheophyta</taxon>
        <taxon>Spermatophyta</taxon>
        <taxon>Magnoliopsida</taxon>
        <taxon>eudicotyledons</taxon>
        <taxon>Gunneridae</taxon>
        <taxon>Pentapetalae</taxon>
        <taxon>rosids</taxon>
        <taxon>fabids</taxon>
        <taxon>Fabales</taxon>
        <taxon>Fabaceae</taxon>
        <taxon>Papilionoideae</taxon>
        <taxon>50 kb inversion clade</taxon>
        <taxon>NPAAA clade</taxon>
        <taxon>Hologalegina</taxon>
        <taxon>IRL clade</taxon>
        <taxon>Trifolieae</taxon>
        <taxon>Trifolium</taxon>
    </lineage>
</organism>
<evidence type="ECO:0000313" key="2">
    <source>
        <dbReference type="Proteomes" id="UP000236291"/>
    </source>
</evidence>
<dbReference type="GO" id="GO:0004497">
    <property type="term" value="F:monooxygenase activity"/>
    <property type="evidence" value="ECO:0007669"/>
    <property type="project" value="UniProtKB-KW"/>
</dbReference>
<dbReference type="EMBL" id="ASHM01148065">
    <property type="protein sequence ID" value="PNX62459.1"/>
    <property type="molecule type" value="Genomic_DNA"/>
</dbReference>
<dbReference type="STRING" id="57577.A0A2K3K854"/>
<keyword evidence="1" id="KW-0560">Oxidoreductase</keyword>
<dbReference type="Proteomes" id="UP000236291">
    <property type="component" value="Unassembled WGS sequence"/>
</dbReference>
<dbReference type="InterPro" id="IPR036188">
    <property type="entry name" value="FAD/NAD-bd_sf"/>
</dbReference>
<keyword evidence="1" id="KW-0503">Monooxygenase</keyword>
<dbReference type="SUPFAM" id="SSF51905">
    <property type="entry name" value="FAD/NAD(P)-binding domain"/>
    <property type="match status" value="1"/>
</dbReference>
<reference evidence="1 2" key="2">
    <citation type="journal article" date="2017" name="Front. Plant Sci.">
        <title>Gene Classification and Mining of Molecular Markers Useful in Red Clover (Trifolium pratense) Breeding.</title>
        <authorList>
            <person name="Istvanek J."/>
            <person name="Dluhosova J."/>
            <person name="Dluhos P."/>
            <person name="Patkova L."/>
            <person name="Nedelnik J."/>
            <person name="Repkova J."/>
        </authorList>
    </citation>
    <scope>NUCLEOTIDE SEQUENCE [LARGE SCALE GENOMIC DNA]</scope>
    <source>
        <strain evidence="2">cv. Tatra</strain>
        <tissue evidence="1">Young leaves</tissue>
    </source>
</reference>
<dbReference type="InterPro" id="IPR053212">
    <property type="entry name" value="DHP_3-monooxygenase"/>
</dbReference>
<comment type="caution">
    <text evidence="1">The sequence shown here is derived from an EMBL/GenBank/DDBJ whole genome shotgun (WGS) entry which is preliminary data.</text>
</comment>
<proteinExistence type="predicted"/>
<accession>A0A2K3K854</accession>
<gene>
    <name evidence="1" type="ORF">L195_g061155</name>
</gene>
<evidence type="ECO:0000313" key="1">
    <source>
        <dbReference type="EMBL" id="PNX62459.1"/>
    </source>
</evidence>
<dbReference type="PANTHER" id="PTHR47469:SF2">
    <property type="entry name" value="OS06G0597600 PROTEIN"/>
    <property type="match status" value="1"/>
</dbReference>
<dbReference type="Gene3D" id="3.50.50.60">
    <property type="entry name" value="FAD/NAD(P)-binding domain"/>
    <property type="match status" value="1"/>
</dbReference>
<dbReference type="PANTHER" id="PTHR47469">
    <property type="entry name" value="MONOOXYGENASE-LIKE"/>
    <property type="match status" value="1"/>
</dbReference>
<sequence>MTLARDESLNFRAAHWADLHGVLYDALPKQVVLLWGHLFISFHVPNEKGSVIINTKVLQTGEIIEIVGDLLVAADDCLSSIRQKYLPEFKL</sequence>
<feature type="non-terminal residue" evidence="1">
    <location>
        <position position="91"/>
    </location>
</feature>
<reference evidence="1 2" key="1">
    <citation type="journal article" date="2014" name="Am. J. Bot.">
        <title>Genome assembly and annotation for red clover (Trifolium pratense; Fabaceae).</title>
        <authorList>
            <person name="Istvanek J."/>
            <person name="Jaros M."/>
            <person name="Krenek A."/>
            <person name="Repkova J."/>
        </authorList>
    </citation>
    <scope>NUCLEOTIDE SEQUENCE [LARGE SCALE GENOMIC DNA]</scope>
    <source>
        <strain evidence="2">cv. Tatra</strain>
        <tissue evidence="1">Young leaves</tissue>
    </source>
</reference>
<dbReference type="ExpressionAtlas" id="A0A2K3K854">
    <property type="expression patterns" value="baseline"/>
</dbReference>